<comment type="caution">
    <text evidence="3">The sequence shown here is derived from an EMBL/GenBank/DDBJ whole genome shotgun (WGS) entry which is preliminary data.</text>
</comment>
<keyword evidence="1" id="KW-0233">DNA recombination</keyword>
<evidence type="ECO:0000256" key="2">
    <source>
        <dbReference type="SAM" id="MobiDB-lite"/>
    </source>
</evidence>
<accession>A0ABV7ETK4</accession>
<name>A0ABV7ETK4_9GAMM</name>
<evidence type="ECO:0000313" key="3">
    <source>
        <dbReference type="EMBL" id="MFC3104700.1"/>
    </source>
</evidence>
<sequence length="1777" mass="195790">MGSQSQPKHDRIAAFAELHGIELVANENSVRISRLTHPALALLDDGCIPKGKLVAGEIRRGLDLLNHLYSNQEQERLEQLACLADAFHIEFHRDPTRAQGNMHPIAGALGLSYYYGAFVPRRGEHAALAILRATLLRVITGGMQGTGTQAAARRIRDVLTVEPTNRFDDTASPALAERWPIGIEADEFGRLISPYFLEQSDAAECFARSALTPAAAAARKRRKANRTSPPTKRPRADKPTLARIIPPPQTISPGGLVGIHRFKKPPTSLDAPPDDEIPLEDLEGYERAFVLDFYQDEDEPLEVGPSDSLDSTKFEFEQATRHHLEGALLPDTDRTLTCGEASKIWHILLATMASATAGAAIDIAAAACASLMLLTGRRRIECLDAILNLARGTESEVPGALRLTPESWITTIQPLPRLNGLPSDWFEVTSAELALPLPQPLALTLSTLRELYSSEELSAIGRIEHWQRAWFDLRNRLRQTCPRFTETRCIHTLAVQAFVNTGHLRDAQWLSGSSLEHSTAAGHYYATPASRLASIYCDALSSMGIQVEGRELPNRNLVGASRAAIRWEKAREAVETVTARTEASIQLTKAPIAKVMAGVHALGAYLALLFGVCTAHRFTSSIAAITRREFLVSSGNMGQWSLCLVADKTTHPELDARVCVLPQLFTGQLEAYLRQLSRAERLLASRKDSDALLLERVRAALHGTGPLWFANDKDAATADRTELNRHALANLWPQWVIPLPLIRHLFASHADRFDIAGSDTALQMGHSIGDSVFDACDPDSPMEFGNRVAPNLQRYVEELGFRLVGAARRHSPPNAILPRRANELIADYKRLRTIRRTRRNLKLAEPSDIEDQRGRELVGAFDAQIAMESADEWLIEPQAIQQLLKESRREPVGVQHVVREKLAELIALRSRTAPNRRALRRPFVPQLHSPDNSHSAFATVHFDASRWALAIETGALEVLDRGMRNGDEDSILAATTILLASYGAGTTTTRLLHLLDPSLPLHAFDKFDAGVIAEVPIGPPGSRLQETEAQMLTGDIVTLVSNIHRRRSTPATQRQIEKALTTQNEIHHLLPHDTKTALDDLLLLIGLGRQCHIAGTRSAWERGVLNSIGPSLSRLAPLFSSRIEALVAHSVLSEPSTEGSETINRKAAIAEYRRVSRLANEIAVRRDVVANRRRLTELAEEFRNRFGSTSLIYLLTTFVIYLRKEHRLADTSAYDYLTTIGARLIRSVGPGNIFVTDPDDLEQAFRKIAIGSRSGARRATARTVASAASHFSEILDRIGVEIDLSRAFDGLQSSAPRRAGYCSSHEESAAIESALSATTNRSLAALSLDTAADEATIAEAGALIQMTTGLRLGEVAGLMSRDVAIDNEKLSIHVHPIKRRQLKTLSSRRVVSVHIPGAISTRLTELLGRLGWKINNPGKILLAPDIGMDVPGIARTISTGFRTAASTYIDASSARGHIARHNAATAAALVTHPSHTTQPMRMLKPGAHYDSSFERLKPINHLPARLQFRYLSKQLGHATPTTTLIWYAHSVPLLHAQTPPWLGLSRQLEAALLARKTNDIDRWRVHHGGTQVSGGGPFLSRFNSTWLPALLHQRVNVIEEETNVTLTESPSTIDLSALTAELAASVALAKREGINDYTAAWRLRLTVDRYRAIAEFLGERDRGLKLGYLTGRRVRPRGHLRIPRAHDLRSIFRSIDASLQNGSLNAAILRRWLLRQLAVEGLELVFDAEAASLAQAVRLHKRAVINMEGKYMLSVNLQDSDRTLLLLIAAAISWLQR</sequence>
<gene>
    <name evidence="3" type="ORF">ACFOSU_12475</name>
</gene>
<dbReference type="EMBL" id="JBHRSS010000005">
    <property type="protein sequence ID" value="MFC3104700.1"/>
    <property type="molecule type" value="Genomic_DNA"/>
</dbReference>
<feature type="region of interest" description="Disordered" evidence="2">
    <location>
        <begin position="217"/>
        <end position="249"/>
    </location>
</feature>
<reference evidence="4" key="1">
    <citation type="journal article" date="2019" name="Int. J. Syst. Evol. Microbiol.">
        <title>The Global Catalogue of Microorganisms (GCM) 10K type strain sequencing project: providing services to taxonomists for standard genome sequencing and annotation.</title>
        <authorList>
            <consortium name="The Broad Institute Genomics Platform"/>
            <consortium name="The Broad Institute Genome Sequencing Center for Infectious Disease"/>
            <person name="Wu L."/>
            <person name="Ma J."/>
        </authorList>
    </citation>
    <scope>NUCLEOTIDE SEQUENCE [LARGE SCALE GENOMIC DNA]</scope>
    <source>
        <strain evidence="4">KCTC 52640</strain>
    </source>
</reference>
<dbReference type="Proteomes" id="UP001595462">
    <property type="component" value="Unassembled WGS sequence"/>
</dbReference>
<protein>
    <recommendedName>
        <fullName evidence="5">Tyr recombinase domain-containing protein</fullName>
    </recommendedName>
</protein>
<keyword evidence="4" id="KW-1185">Reference proteome</keyword>
<dbReference type="Gene3D" id="1.10.443.10">
    <property type="entry name" value="Intergrase catalytic core"/>
    <property type="match status" value="1"/>
</dbReference>
<dbReference type="InterPro" id="IPR013762">
    <property type="entry name" value="Integrase-like_cat_sf"/>
</dbReference>
<proteinExistence type="predicted"/>
<dbReference type="SUPFAM" id="SSF56349">
    <property type="entry name" value="DNA breaking-rejoining enzymes"/>
    <property type="match status" value="1"/>
</dbReference>
<evidence type="ECO:0000313" key="4">
    <source>
        <dbReference type="Proteomes" id="UP001595462"/>
    </source>
</evidence>
<organism evidence="3 4">
    <name type="scientific">Salinisphaera aquimarina</name>
    <dbReference type="NCBI Taxonomy" id="2094031"/>
    <lineage>
        <taxon>Bacteria</taxon>
        <taxon>Pseudomonadati</taxon>
        <taxon>Pseudomonadota</taxon>
        <taxon>Gammaproteobacteria</taxon>
        <taxon>Salinisphaerales</taxon>
        <taxon>Salinisphaeraceae</taxon>
        <taxon>Salinisphaera</taxon>
    </lineage>
</organism>
<evidence type="ECO:0000256" key="1">
    <source>
        <dbReference type="ARBA" id="ARBA00023172"/>
    </source>
</evidence>
<dbReference type="InterPro" id="IPR011010">
    <property type="entry name" value="DNA_brk_join_enz"/>
</dbReference>
<dbReference type="RefSeq" id="WP_380690180.1">
    <property type="nucleotide sequence ID" value="NZ_JBHRSS010000005.1"/>
</dbReference>
<evidence type="ECO:0008006" key="5">
    <source>
        <dbReference type="Google" id="ProtNLM"/>
    </source>
</evidence>